<dbReference type="PIRSF" id="PIRSF006324">
    <property type="entry name" value="LeuE"/>
    <property type="match status" value="1"/>
</dbReference>
<keyword evidence="2" id="KW-1003">Cell membrane</keyword>
<protein>
    <submittedName>
        <fullName evidence="7">Threonine transporter RhtB</fullName>
    </submittedName>
</protein>
<comment type="subcellular location">
    <subcellularLocation>
        <location evidence="1">Cell membrane</location>
        <topology evidence="1">Multi-pass membrane protein</topology>
    </subcellularLocation>
</comment>
<dbReference type="EMBL" id="JOTN01000030">
    <property type="protein sequence ID" value="KEK17406.1"/>
    <property type="molecule type" value="Genomic_DNA"/>
</dbReference>
<dbReference type="GO" id="GO:0015171">
    <property type="term" value="F:amino acid transmembrane transporter activity"/>
    <property type="evidence" value="ECO:0007669"/>
    <property type="project" value="TreeGrafter"/>
</dbReference>
<dbReference type="AlphaFoldDB" id="A0A073JT95"/>
<dbReference type="eggNOG" id="COG1280">
    <property type="taxonomic scope" value="Bacteria"/>
</dbReference>
<feature type="transmembrane region" description="Helical" evidence="6">
    <location>
        <begin position="6"/>
        <end position="28"/>
    </location>
</feature>
<gene>
    <name evidence="7" type="ORF">BAMA_15400</name>
</gene>
<dbReference type="GO" id="GO:0005886">
    <property type="term" value="C:plasma membrane"/>
    <property type="evidence" value="ECO:0007669"/>
    <property type="project" value="UniProtKB-SubCell"/>
</dbReference>
<keyword evidence="3 6" id="KW-0812">Transmembrane</keyword>
<dbReference type="PANTHER" id="PTHR30086">
    <property type="entry name" value="ARGININE EXPORTER PROTEIN ARGO"/>
    <property type="match status" value="1"/>
</dbReference>
<organism evidence="7 8">
    <name type="scientific">Bacillus manliponensis</name>
    <dbReference type="NCBI Taxonomy" id="574376"/>
    <lineage>
        <taxon>Bacteria</taxon>
        <taxon>Bacillati</taxon>
        <taxon>Bacillota</taxon>
        <taxon>Bacilli</taxon>
        <taxon>Bacillales</taxon>
        <taxon>Bacillaceae</taxon>
        <taxon>Bacillus</taxon>
        <taxon>Bacillus cereus group</taxon>
    </lineage>
</organism>
<feature type="transmembrane region" description="Helical" evidence="6">
    <location>
        <begin position="149"/>
        <end position="174"/>
    </location>
</feature>
<evidence type="ECO:0000256" key="4">
    <source>
        <dbReference type="ARBA" id="ARBA00022989"/>
    </source>
</evidence>
<evidence type="ECO:0000256" key="2">
    <source>
        <dbReference type="ARBA" id="ARBA00022475"/>
    </source>
</evidence>
<feature type="transmembrane region" description="Helical" evidence="6">
    <location>
        <begin position="116"/>
        <end position="137"/>
    </location>
</feature>
<evidence type="ECO:0000256" key="1">
    <source>
        <dbReference type="ARBA" id="ARBA00004651"/>
    </source>
</evidence>
<reference evidence="7 8" key="1">
    <citation type="submission" date="2014-06" db="EMBL/GenBank/DDBJ databases">
        <title>Draft genome sequence of Bacillus manliponensis JCM 15802 (MCCC 1A00708).</title>
        <authorList>
            <person name="Lai Q."/>
            <person name="Liu Y."/>
            <person name="Shao Z."/>
        </authorList>
    </citation>
    <scope>NUCLEOTIDE SEQUENCE [LARGE SCALE GENOMIC DNA]</scope>
    <source>
        <strain evidence="7 8">JCM 15802</strain>
    </source>
</reference>
<keyword evidence="5 6" id="KW-0472">Membrane</keyword>
<keyword evidence="8" id="KW-1185">Reference proteome</keyword>
<comment type="caution">
    <text evidence="7">The sequence shown here is derived from an EMBL/GenBank/DDBJ whole genome shotgun (WGS) entry which is preliminary data.</text>
</comment>
<feature type="transmembrane region" description="Helical" evidence="6">
    <location>
        <begin position="40"/>
        <end position="65"/>
    </location>
</feature>
<dbReference type="Pfam" id="PF01810">
    <property type="entry name" value="LysE"/>
    <property type="match status" value="1"/>
</dbReference>
<evidence type="ECO:0000256" key="6">
    <source>
        <dbReference type="SAM" id="Phobius"/>
    </source>
</evidence>
<evidence type="ECO:0000313" key="8">
    <source>
        <dbReference type="Proteomes" id="UP000027822"/>
    </source>
</evidence>
<dbReference type="RefSeq" id="WP_034643429.1">
    <property type="nucleotide sequence ID" value="NZ_CBCSJC010000016.1"/>
</dbReference>
<proteinExistence type="predicted"/>
<dbReference type="InterPro" id="IPR001123">
    <property type="entry name" value="LeuE-type"/>
</dbReference>
<feature type="transmembrane region" description="Helical" evidence="6">
    <location>
        <begin position="186"/>
        <end position="204"/>
    </location>
</feature>
<evidence type="ECO:0000313" key="7">
    <source>
        <dbReference type="EMBL" id="KEK17406.1"/>
    </source>
</evidence>
<sequence length="207" mass="22595">MDISNLIAFVFAAMLLTLMPGPDILFVLAQSMTQGKKAGIMTALGLCTGITVHTLAAALGISAIFYHSTTAFQIVKYAGAIYLLYLAWQAFKERKEGIGEQASVTLNYSALYKKGIFMNILNPKVSLFFLAFLPQFVTPSAGQVPIQMIILGILFMMQAIVIFTIVSFLAGAIANKLLKKPKVATYINWSKIVLFTCLGLRLALTEK</sequence>
<evidence type="ECO:0000256" key="5">
    <source>
        <dbReference type="ARBA" id="ARBA00023136"/>
    </source>
</evidence>
<accession>A0A073JT95</accession>
<dbReference type="OrthoDB" id="9784202at2"/>
<dbReference type="Proteomes" id="UP000027822">
    <property type="component" value="Unassembled WGS sequence"/>
</dbReference>
<dbReference type="PANTHER" id="PTHR30086:SF20">
    <property type="entry name" value="ARGININE EXPORTER PROTEIN ARGO-RELATED"/>
    <property type="match status" value="1"/>
</dbReference>
<keyword evidence="4 6" id="KW-1133">Transmembrane helix</keyword>
<name>A0A073JT95_9BACI</name>
<evidence type="ECO:0000256" key="3">
    <source>
        <dbReference type="ARBA" id="ARBA00022692"/>
    </source>
</evidence>